<comment type="caution">
    <text evidence="2">The sequence shown here is derived from an EMBL/GenBank/DDBJ whole genome shotgun (WGS) entry which is preliminary data.</text>
</comment>
<feature type="coiled-coil region" evidence="1">
    <location>
        <begin position="4"/>
        <end position="99"/>
    </location>
</feature>
<name>A0AAV4NIW4_CAEEX</name>
<evidence type="ECO:0000313" key="3">
    <source>
        <dbReference type="Proteomes" id="UP001054945"/>
    </source>
</evidence>
<dbReference type="AlphaFoldDB" id="A0AAV4NIW4"/>
<reference evidence="2 3" key="1">
    <citation type="submission" date="2021-06" db="EMBL/GenBank/DDBJ databases">
        <title>Caerostris extrusa draft genome.</title>
        <authorList>
            <person name="Kono N."/>
            <person name="Arakawa K."/>
        </authorList>
    </citation>
    <scope>NUCLEOTIDE SEQUENCE [LARGE SCALE GENOMIC DNA]</scope>
</reference>
<keyword evidence="3" id="KW-1185">Reference proteome</keyword>
<protein>
    <submittedName>
        <fullName evidence="2">Uncharacterized protein</fullName>
    </submittedName>
</protein>
<proteinExistence type="predicted"/>
<dbReference type="EMBL" id="BPLR01003426">
    <property type="protein sequence ID" value="GIX84428.1"/>
    <property type="molecule type" value="Genomic_DNA"/>
</dbReference>
<gene>
    <name evidence="2" type="primary">AVEN_67594_1</name>
    <name evidence="2" type="ORF">CEXT_185361</name>
</gene>
<evidence type="ECO:0000256" key="1">
    <source>
        <dbReference type="SAM" id="Coils"/>
    </source>
</evidence>
<organism evidence="2 3">
    <name type="scientific">Caerostris extrusa</name>
    <name type="common">Bark spider</name>
    <name type="synonym">Caerostris bankana</name>
    <dbReference type="NCBI Taxonomy" id="172846"/>
    <lineage>
        <taxon>Eukaryota</taxon>
        <taxon>Metazoa</taxon>
        <taxon>Ecdysozoa</taxon>
        <taxon>Arthropoda</taxon>
        <taxon>Chelicerata</taxon>
        <taxon>Arachnida</taxon>
        <taxon>Araneae</taxon>
        <taxon>Araneomorphae</taxon>
        <taxon>Entelegynae</taxon>
        <taxon>Araneoidea</taxon>
        <taxon>Araneidae</taxon>
        <taxon>Caerostris</taxon>
    </lineage>
</organism>
<sequence>MTPIQIASNVIEKLQEENRIALETLRKCQSNIKYLERQLVEKEQLIKILEDRYRTGTNSYLEISNKQKELTIKHLELQIQKLLKENKKLEQQIADIQYDICAKCEMKQFFGIPIDNKPCYKNQRARK</sequence>
<keyword evidence="1" id="KW-0175">Coiled coil</keyword>
<accession>A0AAV4NIW4</accession>
<evidence type="ECO:0000313" key="2">
    <source>
        <dbReference type="EMBL" id="GIX84428.1"/>
    </source>
</evidence>
<dbReference type="Proteomes" id="UP001054945">
    <property type="component" value="Unassembled WGS sequence"/>
</dbReference>